<dbReference type="Proteomes" id="UP000027222">
    <property type="component" value="Unassembled WGS sequence"/>
</dbReference>
<protein>
    <recommendedName>
        <fullName evidence="17">RING-type E3 ubiquitin transferase</fullName>
    </recommendedName>
</protein>
<dbReference type="InterPro" id="IPR013087">
    <property type="entry name" value="Znf_C2H2_type"/>
</dbReference>
<dbReference type="InterPro" id="IPR051628">
    <property type="entry name" value="LUBAC_E3_Ligases"/>
</dbReference>
<dbReference type="Pfam" id="PF01485">
    <property type="entry name" value="IBR"/>
    <property type="match status" value="1"/>
</dbReference>
<name>A0A067SC35_GALM3</name>
<evidence type="ECO:0000259" key="13">
    <source>
        <dbReference type="PROSITE" id="PS50103"/>
    </source>
</evidence>
<feature type="compositionally biased region" description="Polar residues" evidence="10">
    <location>
        <begin position="246"/>
        <end position="258"/>
    </location>
</feature>
<dbReference type="GO" id="GO:0008270">
    <property type="term" value="F:zinc ion binding"/>
    <property type="evidence" value="ECO:0007669"/>
    <property type="project" value="UniProtKB-KW"/>
</dbReference>
<keyword evidence="4" id="KW-0677">Repeat</keyword>
<dbReference type="GO" id="GO:0043161">
    <property type="term" value="P:proteasome-mediated ubiquitin-dependent protein catabolic process"/>
    <property type="evidence" value="ECO:0007669"/>
    <property type="project" value="TreeGrafter"/>
</dbReference>
<dbReference type="PROSITE" id="PS51873">
    <property type="entry name" value="TRIAD"/>
    <property type="match status" value="1"/>
</dbReference>
<dbReference type="STRING" id="685588.A0A067SC35"/>
<evidence type="ECO:0000259" key="12">
    <source>
        <dbReference type="PROSITE" id="PS50102"/>
    </source>
</evidence>
<feature type="domain" description="RING-type" evidence="11">
    <location>
        <begin position="973"/>
        <end position="1014"/>
    </location>
</feature>
<evidence type="ECO:0000313" key="15">
    <source>
        <dbReference type="EMBL" id="KDR68460.1"/>
    </source>
</evidence>
<dbReference type="InterPro" id="IPR000571">
    <property type="entry name" value="Znf_CCCH"/>
</dbReference>
<feature type="region of interest" description="Disordered" evidence="10">
    <location>
        <begin position="219"/>
        <end position="395"/>
    </location>
</feature>
<feature type="zinc finger region" description="C3H1-type" evidence="9">
    <location>
        <begin position="172"/>
        <end position="196"/>
    </location>
</feature>
<evidence type="ECO:0000256" key="3">
    <source>
        <dbReference type="ARBA" id="ARBA00022723"/>
    </source>
</evidence>
<keyword evidence="16" id="KW-1185">Reference proteome</keyword>
<dbReference type="InterPro" id="IPR001841">
    <property type="entry name" value="Znf_RING"/>
</dbReference>
<organism evidence="15 16">
    <name type="scientific">Galerina marginata (strain CBS 339.88)</name>
    <dbReference type="NCBI Taxonomy" id="685588"/>
    <lineage>
        <taxon>Eukaryota</taxon>
        <taxon>Fungi</taxon>
        <taxon>Dikarya</taxon>
        <taxon>Basidiomycota</taxon>
        <taxon>Agaricomycotina</taxon>
        <taxon>Agaricomycetes</taxon>
        <taxon>Agaricomycetidae</taxon>
        <taxon>Agaricales</taxon>
        <taxon>Agaricineae</taxon>
        <taxon>Strophariaceae</taxon>
        <taxon>Galerina</taxon>
    </lineage>
</organism>
<feature type="compositionally biased region" description="Polar residues" evidence="10">
    <location>
        <begin position="51"/>
        <end position="66"/>
    </location>
</feature>
<dbReference type="GO" id="GO:0097039">
    <property type="term" value="P:protein linear polyubiquitination"/>
    <property type="evidence" value="ECO:0007669"/>
    <property type="project" value="TreeGrafter"/>
</dbReference>
<evidence type="ECO:0000259" key="14">
    <source>
        <dbReference type="PROSITE" id="PS51873"/>
    </source>
</evidence>
<evidence type="ECO:0000256" key="8">
    <source>
        <dbReference type="PROSITE-ProRule" id="PRU00176"/>
    </source>
</evidence>
<accession>A0A067SC35</accession>
<dbReference type="GO" id="GO:0003723">
    <property type="term" value="F:RNA binding"/>
    <property type="evidence" value="ECO:0007669"/>
    <property type="project" value="UniProtKB-UniRule"/>
</dbReference>
<dbReference type="Pfam" id="PF22191">
    <property type="entry name" value="IBR_1"/>
    <property type="match status" value="1"/>
</dbReference>
<dbReference type="Gene3D" id="4.10.1000.10">
    <property type="entry name" value="Zinc finger, CCCH-type"/>
    <property type="match status" value="1"/>
</dbReference>
<keyword evidence="5 9" id="KW-0863">Zinc-finger</keyword>
<dbReference type="InterPro" id="IPR035979">
    <property type="entry name" value="RBD_domain_sf"/>
</dbReference>
<dbReference type="CDD" id="cd00590">
    <property type="entry name" value="RRM_SF"/>
    <property type="match status" value="1"/>
</dbReference>
<dbReference type="SMART" id="SM00356">
    <property type="entry name" value="ZnF_C3H1"/>
    <property type="match status" value="2"/>
</dbReference>
<comment type="pathway">
    <text evidence="1">Protein modification; protein ubiquitination.</text>
</comment>
<feature type="domain" description="RRM" evidence="12">
    <location>
        <begin position="496"/>
        <end position="573"/>
    </location>
</feature>
<feature type="compositionally biased region" description="Polar residues" evidence="10">
    <location>
        <begin position="1"/>
        <end position="19"/>
    </location>
</feature>
<dbReference type="PROSITE" id="PS50089">
    <property type="entry name" value="ZF_RING_2"/>
    <property type="match status" value="1"/>
</dbReference>
<dbReference type="GO" id="GO:0004842">
    <property type="term" value="F:ubiquitin-protein transferase activity"/>
    <property type="evidence" value="ECO:0007669"/>
    <property type="project" value="TreeGrafter"/>
</dbReference>
<dbReference type="SMART" id="SM00647">
    <property type="entry name" value="IBR"/>
    <property type="match status" value="2"/>
</dbReference>
<dbReference type="Gene3D" id="1.20.120.1750">
    <property type="match status" value="1"/>
</dbReference>
<reference evidence="16" key="1">
    <citation type="journal article" date="2014" name="Proc. Natl. Acad. Sci. U.S.A.">
        <title>Extensive sampling of basidiomycete genomes demonstrates inadequacy of the white-rot/brown-rot paradigm for wood decay fungi.</title>
        <authorList>
            <person name="Riley R."/>
            <person name="Salamov A.A."/>
            <person name="Brown D.W."/>
            <person name="Nagy L.G."/>
            <person name="Floudas D."/>
            <person name="Held B.W."/>
            <person name="Levasseur A."/>
            <person name="Lombard V."/>
            <person name="Morin E."/>
            <person name="Otillar R."/>
            <person name="Lindquist E.A."/>
            <person name="Sun H."/>
            <person name="LaButti K.M."/>
            <person name="Schmutz J."/>
            <person name="Jabbour D."/>
            <person name="Luo H."/>
            <person name="Baker S.E."/>
            <person name="Pisabarro A.G."/>
            <person name="Walton J.D."/>
            <person name="Blanchette R.A."/>
            <person name="Henrissat B."/>
            <person name="Martin F."/>
            <person name="Cullen D."/>
            <person name="Hibbett D.S."/>
            <person name="Grigoriev I.V."/>
        </authorList>
    </citation>
    <scope>NUCLEOTIDE SEQUENCE [LARGE SCALE GENOMIC DNA]</scope>
    <source>
        <strain evidence="16">CBS 339.88</strain>
    </source>
</reference>
<dbReference type="InterPro" id="IPR000504">
    <property type="entry name" value="RRM_dom"/>
</dbReference>
<feature type="zinc finger region" description="C3H1-type" evidence="9">
    <location>
        <begin position="391"/>
        <end position="418"/>
    </location>
</feature>
<feature type="compositionally biased region" description="Basic and acidic residues" evidence="10">
    <location>
        <begin position="294"/>
        <end position="305"/>
    </location>
</feature>
<feature type="region of interest" description="Disordered" evidence="10">
    <location>
        <begin position="129"/>
        <end position="151"/>
    </location>
</feature>
<dbReference type="EMBL" id="KL142408">
    <property type="protein sequence ID" value="KDR68460.1"/>
    <property type="molecule type" value="Genomic_DNA"/>
</dbReference>
<dbReference type="AlphaFoldDB" id="A0A067SC35"/>
<dbReference type="InterPro" id="IPR013083">
    <property type="entry name" value="Znf_RING/FYVE/PHD"/>
</dbReference>
<dbReference type="Pfam" id="PF00076">
    <property type="entry name" value="RRM_1"/>
    <property type="match status" value="1"/>
</dbReference>
<evidence type="ECO:0008006" key="17">
    <source>
        <dbReference type="Google" id="ProtNLM"/>
    </source>
</evidence>
<feature type="compositionally biased region" description="Basic and acidic residues" evidence="10">
    <location>
        <begin position="426"/>
        <end position="435"/>
    </location>
</feature>
<dbReference type="CDD" id="cd22585">
    <property type="entry name" value="Rcat_RBR_DEAH12-like"/>
    <property type="match status" value="1"/>
</dbReference>
<dbReference type="PROSITE" id="PS00028">
    <property type="entry name" value="ZINC_FINGER_C2H2_1"/>
    <property type="match status" value="1"/>
</dbReference>
<evidence type="ECO:0000313" key="16">
    <source>
        <dbReference type="Proteomes" id="UP000027222"/>
    </source>
</evidence>
<evidence type="ECO:0000256" key="5">
    <source>
        <dbReference type="ARBA" id="ARBA00022771"/>
    </source>
</evidence>
<feature type="domain" description="RING-type" evidence="14">
    <location>
        <begin position="969"/>
        <end position="1181"/>
    </location>
</feature>
<feature type="region of interest" description="Disordered" evidence="10">
    <location>
        <begin position="418"/>
        <end position="468"/>
    </location>
</feature>
<dbReference type="PANTHER" id="PTHR22770:SF13">
    <property type="entry name" value="RING-TYPE DOMAIN-CONTAINING PROTEIN"/>
    <property type="match status" value="1"/>
</dbReference>
<keyword evidence="3 9" id="KW-0479">Metal-binding</keyword>
<sequence length="1181" mass="131782">MSTAAVSSRTASNQLQQRNARGVISQDRHAASADAATPHVPALKKSRRNTEASAQHVSTPSAPSSTLINIPFDARSILPQSKPQKSLSKLMEASSSSNKHTRSQTYSFECIDGAARTFDYQSSSYSLLAGQGHPAPDAKHDAPSASEKESHKEQFTAFGIEAFPTRAVLNELCYDFVSTKRWCPHGYQCNRIHPLNKYTFLSTVIQESVRFQRMKHAASAMGSGTIRPPEDPVHDKRTRGTVVEPNPSSLNIQPSPLASQPVRVRLPTPTPLPQTSSSDIAPVSRRHPTQSSDNKVRPQEGDTERWNGGSDMRKTPWGNRAPSDTSSSSNDSEDDRATPFYPSDPHYWEAHTEDSAWCSDSDDAVKEAPTPPASKHSSPAAAPGPPKHPRPKNNERCRNWLRDRCSRGYNCQFVHDDLDYDDDEPDPPKQVKPDLSKQTTSEPGNTPKGTVQPSASERPIIRQPPTSLPFDVHTHMHLRLGPGFVVDDLTTGFESRWIFVDNLPKSISDVKLNHVLRLFGDVVDIRRPTQPHLLNPLTVKVEFSKAAEAYKAFTTLHNSVQFGRTLECRMSVNTKAGGAFIKDTAVRIDWEAPFRTVYMGYASEELAQQAVEKARHTSIGDYLPTAGIHIGIPAVGRVTVKFVGVPIDVTEEGMEIFGAHQGMVSQRPNYNDYMPGNPNYNEYSVQDTVKGVKKLLHQFHGKAVEVDVRPPPYREGKMRVWAYFSTPDEAQKIAQNLHNRKPAFVGRTRIMARHLKTISFTLAPYKFQKAAVEIKALAEQVWRQGGGYSLSITDKQTSISLRLCGEDMKVLSRLKAELERMLNGEPLLENGKSAWDDFFGRSSGVLFLLDLEREYAIKIDKDIGRRSIRLFGLTENRKRAAKKILQKMAQLRSQQLYIIQLDPRLTAALLNGDYQSLPKKLGPDNVMLDLWKHILRIRGDVDAYNFATDLVNSARSAQQKAQNHRTVRPAVECPVCFDEVSSPVKLACGHSWCRSCMQRYLLAAVEQKFFPLTCLGNGAKCTERIPLLTARDLLKAGDLEAVVYAAFSAHVQTHPDEYHFCPTPDCKQVYRPAPEGVFIQCPSCLVRICPNCHTDAHDGLTCMESTHGDDLFRDWVDNHNVKRCPGCNMAIEKEEGCNHMVCTMCKTHSCWVCLQTFQNGDGIYGHMRSEHGDFGLGPIYP</sequence>
<dbReference type="Pfam" id="PF13445">
    <property type="entry name" value="zf-RING_UBOX"/>
    <property type="match status" value="1"/>
</dbReference>
<dbReference type="GO" id="GO:0000151">
    <property type="term" value="C:ubiquitin ligase complex"/>
    <property type="evidence" value="ECO:0007669"/>
    <property type="project" value="TreeGrafter"/>
</dbReference>
<keyword evidence="8" id="KW-0694">RNA-binding</keyword>
<dbReference type="InterPro" id="IPR027370">
    <property type="entry name" value="Znf-RING_euk"/>
</dbReference>
<dbReference type="OrthoDB" id="10009520at2759"/>
<dbReference type="SMART" id="SM00184">
    <property type="entry name" value="RING"/>
    <property type="match status" value="2"/>
</dbReference>
<dbReference type="InterPro" id="IPR044066">
    <property type="entry name" value="TRIAD_supradom"/>
</dbReference>
<dbReference type="PROSITE" id="PS50102">
    <property type="entry name" value="RRM"/>
    <property type="match status" value="1"/>
</dbReference>
<evidence type="ECO:0000256" key="7">
    <source>
        <dbReference type="ARBA" id="ARBA00022833"/>
    </source>
</evidence>
<dbReference type="HOGENOM" id="CLU_004235_2_0_1"/>
<dbReference type="SUPFAM" id="SSF57850">
    <property type="entry name" value="RING/U-box"/>
    <property type="match status" value="2"/>
</dbReference>
<dbReference type="InterPro" id="IPR012677">
    <property type="entry name" value="Nucleotide-bd_a/b_plait_sf"/>
</dbReference>
<evidence type="ECO:0000256" key="2">
    <source>
        <dbReference type="ARBA" id="ARBA00022679"/>
    </source>
</evidence>
<keyword evidence="7 9" id="KW-0862">Zinc</keyword>
<feature type="region of interest" description="Disordered" evidence="10">
    <location>
        <begin position="1"/>
        <end position="66"/>
    </location>
</feature>
<dbReference type="Gene3D" id="3.30.40.10">
    <property type="entry name" value="Zinc/RING finger domain, C3HC4 (zinc finger)"/>
    <property type="match status" value="1"/>
</dbReference>
<dbReference type="PROSITE" id="PS50103">
    <property type="entry name" value="ZF_C3H1"/>
    <property type="match status" value="2"/>
</dbReference>
<dbReference type="GO" id="GO:0043130">
    <property type="term" value="F:ubiquitin binding"/>
    <property type="evidence" value="ECO:0007669"/>
    <property type="project" value="TreeGrafter"/>
</dbReference>
<dbReference type="SUPFAM" id="SSF54928">
    <property type="entry name" value="RNA-binding domain, RBD"/>
    <property type="match status" value="1"/>
</dbReference>
<feature type="domain" description="C3H1-type" evidence="13">
    <location>
        <begin position="391"/>
        <end position="418"/>
    </location>
</feature>
<keyword evidence="6" id="KW-0833">Ubl conjugation pathway</keyword>
<evidence type="ECO:0000256" key="10">
    <source>
        <dbReference type="SAM" id="MobiDB-lite"/>
    </source>
</evidence>
<dbReference type="InterPro" id="IPR002867">
    <property type="entry name" value="IBR_dom"/>
</dbReference>
<evidence type="ECO:0000256" key="6">
    <source>
        <dbReference type="ARBA" id="ARBA00022786"/>
    </source>
</evidence>
<dbReference type="PANTHER" id="PTHR22770">
    <property type="entry name" value="UBIQUITIN CONJUGATING ENZYME 7 INTERACTING PROTEIN-RELATED"/>
    <property type="match status" value="1"/>
</dbReference>
<keyword evidence="2" id="KW-0808">Transferase</keyword>
<feature type="compositionally biased region" description="Basic and acidic residues" evidence="10">
    <location>
        <begin position="136"/>
        <end position="151"/>
    </location>
</feature>
<feature type="compositionally biased region" description="Polar residues" evidence="10">
    <location>
        <begin position="436"/>
        <end position="455"/>
    </location>
</feature>
<evidence type="ECO:0000256" key="9">
    <source>
        <dbReference type="PROSITE-ProRule" id="PRU00723"/>
    </source>
</evidence>
<evidence type="ECO:0000256" key="1">
    <source>
        <dbReference type="ARBA" id="ARBA00004906"/>
    </source>
</evidence>
<dbReference type="CDD" id="cd20335">
    <property type="entry name" value="BRcat_RBR"/>
    <property type="match status" value="1"/>
</dbReference>
<proteinExistence type="predicted"/>
<dbReference type="Gene3D" id="3.30.70.330">
    <property type="match status" value="1"/>
</dbReference>
<feature type="domain" description="C3H1-type" evidence="13">
    <location>
        <begin position="172"/>
        <end position="196"/>
    </location>
</feature>
<gene>
    <name evidence="15" type="ORF">GALMADRAFT_146415</name>
</gene>
<evidence type="ECO:0000259" key="11">
    <source>
        <dbReference type="PROSITE" id="PS50089"/>
    </source>
</evidence>
<evidence type="ECO:0000256" key="4">
    <source>
        <dbReference type="ARBA" id="ARBA00022737"/>
    </source>
</evidence>